<gene>
    <name evidence="2" type="ORF">A1332_16875</name>
</gene>
<dbReference type="Proteomes" id="UP000078090">
    <property type="component" value="Unassembled WGS sequence"/>
</dbReference>
<dbReference type="AlphaFoldDB" id="A0A177M8H1"/>
<dbReference type="Pfam" id="PF18735">
    <property type="entry name" value="HEPN_RiboL-PSP"/>
    <property type="match status" value="1"/>
</dbReference>
<protein>
    <recommendedName>
        <fullName evidence="1">RiboL-PSP-HEPN domain-containing protein</fullName>
    </recommendedName>
</protein>
<feature type="domain" description="RiboL-PSP-HEPN" evidence="1">
    <location>
        <begin position="12"/>
        <end position="174"/>
    </location>
</feature>
<name>A0A177M8H1_METMH</name>
<dbReference type="OrthoDB" id="9134022at2"/>
<evidence type="ECO:0000313" key="3">
    <source>
        <dbReference type="Proteomes" id="UP000078090"/>
    </source>
</evidence>
<organism evidence="2 3">
    <name type="scientific">Methylomonas methanica</name>
    <dbReference type="NCBI Taxonomy" id="421"/>
    <lineage>
        <taxon>Bacteria</taxon>
        <taxon>Pseudomonadati</taxon>
        <taxon>Pseudomonadota</taxon>
        <taxon>Gammaproteobacteria</taxon>
        <taxon>Methylococcales</taxon>
        <taxon>Methylococcaceae</taxon>
        <taxon>Methylomonas</taxon>
    </lineage>
</organism>
<comment type="caution">
    <text evidence="2">The sequence shown here is derived from an EMBL/GenBank/DDBJ whole genome shotgun (WGS) entry which is preliminary data.</text>
</comment>
<sequence>MTKAFDAFERAIRDAEQLLARYDAEKSASNGHNGEVLKRAGLVMALAAWETYVKDRIHSEIDTWLQAVDGSPIGKFVRRRLEEDLKRFFNPNSERTRRIFIEYFDTDITKDWVWDNYDSSTSKKALDALIAKRGDAAHKANTAAHSSAEPHKVKREELEKGIRFLKGLVAATEKAKITK</sequence>
<dbReference type="EMBL" id="LUUG01000087">
    <property type="protein sequence ID" value="OAI01834.1"/>
    <property type="molecule type" value="Genomic_DNA"/>
</dbReference>
<reference evidence="2 3" key="1">
    <citation type="submission" date="2016-03" db="EMBL/GenBank/DDBJ databases">
        <authorList>
            <person name="Ploux O."/>
        </authorList>
    </citation>
    <scope>NUCLEOTIDE SEQUENCE [LARGE SCALE GENOMIC DNA]</scope>
    <source>
        <strain evidence="2 3">R-45363</strain>
    </source>
</reference>
<accession>A0A177M8H1</accession>
<proteinExistence type="predicted"/>
<evidence type="ECO:0000313" key="2">
    <source>
        <dbReference type="EMBL" id="OAI01834.1"/>
    </source>
</evidence>
<evidence type="ECO:0000259" key="1">
    <source>
        <dbReference type="Pfam" id="PF18735"/>
    </source>
</evidence>
<dbReference type="InterPro" id="IPR041519">
    <property type="entry name" value="HEPN_RiboL-PSP"/>
</dbReference>